<reference evidence="1 2" key="1">
    <citation type="submission" date="2014-03" db="EMBL/GenBank/DDBJ databases">
        <title>Genome sequence of Bordetella bronchiseptica.</title>
        <authorList>
            <person name="Harvill E."/>
            <person name="Goodfield L.L."/>
            <person name="Ivanov Y.V."/>
            <person name="Meyer J.A."/>
            <person name="Muse S.J."/>
            <person name="Jacobs N."/>
            <person name="Bendor L."/>
            <person name="Smallridge W.E."/>
            <person name="Brinkac L.M."/>
            <person name="Sanka R."/>
            <person name="Kim M."/>
            <person name="Losada L."/>
        </authorList>
    </citation>
    <scope>NUCLEOTIDE SEQUENCE [LARGE SCALE GENOMIC DNA]</scope>
    <source>
        <strain evidence="1 2">00-P-2796</strain>
    </source>
</reference>
<protein>
    <submittedName>
        <fullName evidence="1">Uncharacterized protein</fullName>
    </submittedName>
</protein>
<gene>
    <name evidence="1" type="ORF">L490_5368</name>
</gene>
<comment type="caution">
    <text evidence="1">The sequence shown here is derived from an EMBL/GenBank/DDBJ whole genome shotgun (WGS) entry which is preliminary data.</text>
</comment>
<dbReference type="EMBL" id="JGWH01000013">
    <property type="protein sequence ID" value="KCV38322.1"/>
    <property type="molecule type" value="Genomic_DNA"/>
</dbReference>
<keyword evidence="2" id="KW-1185">Reference proteome</keyword>
<accession>A0ABR4RKP0</accession>
<proteinExistence type="predicted"/>
<organism evidence="1 2">
    <name type="scientific">Bordetella bronchiseptica 00-P-2796</name>
    <dbReference type="NCBI Taxonomy" id="1331199"/>
    <lineage>
        <taxon>Bacteria</taxon>
        <taxon>Pseudomonadati</taxon>
        <taxon>Pseudomonadota</taxon>
        <taxon>Betaproteobacteria</taxon>
        <taxon>Burkholderiales</taxon>
        <taxon>Alcaligenaceae</taxon>
        <taxon>Bordetella</taxon>
    </lineage>
</organism>
<evidence type="ECO:0000313" key="2">
    <source>
        <dbReference type="Proteomes" id="UP000025756"/>
    </source>
</evidence>
<evidence type="ECO:0000313" key="1">
    <source>
        <dbReference type="EMBL" id="KCV38322.1"/>
    </source>
</evidence>
<dbReference type="Proteomes" id="UP000025756">
    <property type="component" value="Unassembled WGS sequence"/>
</dbReference>
<sequence>MLNHAIRFLDAVIYTNLQKIGSFLQILRHDFELRPFKPGKLADVHV</sequence>
<name>A0ABR4RKP0_BORBO</name>